<proteinExistence type="predicted"/>
<evidence type="ECO:0000313" key="1">
    <source>
        <dbReference type="EMBL" id="RAK57024.1"/>
    </source>
</evidence>
<keyword evidence="2" id="KW-1185">Reference proteome</keyword>
<evidence type="ECO:0000313" key="2">
    <source>
        <dbReference type="Proteomes" id="UP000249725"/>
    </source>
</evidence>
<name>A0A328AU28_9CAUL</name>
<sequence length="188" mass="21001">MSRTIMPAAASFPAEFAHIGRLVVGYGELEFSLVGLAEAVTGVLVTPLRVLFRVRSESQRLDLADALIRPSIDEKLRPQYEKVLSDLRYCLQIRNQFAHAHWASEGNRLNFTHLEGAAKRNDAEARLTLRYVDLSLLEQQEAFFVYVDDCLFHLTDASAELASRPLGHDGLAAARPRPLKRPALFVAS</sequence>
<dbReference type="RefSeq" id="WP_111513476.1">
    <property type="nucleotide sequence ID" value="NZ_QFYR01000001.1"/>
</dbReference>
<dbReference type="OrthoDB" id="7376376at2"/>
<organism evidence="1 2">
    <name type="scientific">Phenylobacterium deserti</name>
    <dbReference type="NCBI Taxonomy" id="1914756"/>
    <lineage>
        <taxon>Bacteria</taxon>
        <taxon>Pseudomonadati</taxon>
        <taxon>Pseudomonadota</taxon>
        <taxon>Alphaproteobacteria</taxon>
        <taxon>Caulobacterales</taxon>
        <taxon>Caulobacteraceae</taxon>
        <taxon>Phenylobacterium</taxon>
    </lineage>
</organism>
<protein>
    <submittedName>
        <fullName evidence="1">Uncharacterized protein</fullName>
    </submittedName>
</protein>
<reference evidence="2" key="1">
    <citation type="submission" date="2018-05" db="EMBL/GenBank/DDBJ databases">
        <authorList>
            <person name="Li X."/>
        </authorList>
    </citation>
    <scope>NUCLEOTIDE SEQUENCE [LARGE SCALE GENOMIC DNA]</scope>
    <source>
        <strain evidence="2">YIM 73061</strain>
    </source>
</reference>
<comment type="caution">
    <text evidence="1">The sequence shown here is derived from an EMBL/GenBank/DDBJ whole genome shotgun (WGS) entry which is preliminary data.</text>
</comment>
<accession>A0A328AU28</accession>
<gene>
    <name evidence="1" type="ORF">DJ018_03425</name>
</gene>
<dbReference type="Proteomes" id="UP000249725">
    <property type="component" value="Unassembled WGS sequence"/>
</dbReference>
<dbReference type="EMBL" id="QFYR01000001">
    <property type="protein sequence ID" value="RAK57024.1"/>
    <property type="molecule type" value="Genomic_DNA"/>
</dbReference>
<dbReference type="AlphaFoldDB" id="A0A328AU28"/>